<dbReference type="NCBIfam" id="TIGR03035">
    <property type="entry name" value="trp_arylform"/>
    <property type="match status" value="1"/>
</dbReference>
<comment type="caution">
    <text evidence="10">The sequence shown here is derived from an EMBL/GenBank/DDBJ whole genome shotgun (WGS) entry which is preliminary data.</text>
</comment>
<accession>A0A944CGM3</accession>
<feature type="binding site" evidence="9">
    <location>
        <position position="54"/>
    </location>
    <ligand>
        <name>Zn(2+)</name>
        <dbReference type="ChEBI" id="CHEBI:29105"/>
        <label>1</label>
    </ligand>
</feature>
<comment type="pathway">
    <text evidence="8 9">Amino-acid degradation; L-tryptophan degradation via kynurenine pathway; L-kynurenine from L-tryptophan: step 2/2.</text>
</comment>
<proteinExistence type="inferred from homology"/>
<dbReference type="FunFam" id="3.50.30.50:FF:000001">
    <property type="entry name" value="Kynurenine formamidase"/>
    <property type="match status" value="1"/>
</dbReference>
<dbReference type="InterPro" id="IPR007325">
    <property type="entry name" value="KFase/CYL"/>
</dbReference>
<feature type="binding site" evidence="9">
    <location>
        <position position="54"/>
    </location>
    <ligand>
        <name>Zn(2+)</name>
        <dbReference type="ChEBI" id="CHEBI:29105"/>
        <label>2</label>
    </ligand>
</feature>
<gene>
    <name evidence="9 10" type="primary">kynB</name>
    <name evidence="10" type="ORF">DYI23_15135</name>
</gene>
<reference evidence="10" key="2">
    <citation type="journal article" date="2021" name="Microorganisms">
        <title>Bacterial Dimethylsulfoniopropionate Biosynthesis in the East China Sea.</title>
        <authorList>
            <person name="Liu J."/>
            <person name="Zhang Y."/>
            <person name="Liu J."/>
            <person name="Zhong H."/>
            <person name="Williams B.T."/>
            <person name="Zheng Y."/>
            <person name="Curson A.R.J."/>
            <person name="Sun C."/>
            <person name="Sun H."/>
            <person name="Song D."/>
            <person name="Wagner Mackenzie B."/>
            <person name="Bermejo Martinez A."/>
            <person name="Todd J.D."/>
            <person name="Zhang X.H."/>
        </authorList>
    </citation>
    <scope>NUCLEOTIDE SEQUENCE</scope>
    <source>
        <strain evidence="10">AESS21</strain>
    </source>
</reference>
<evidence type="ECO:0000256" key="7">
    <source>
        <dbReference type="ARBA" id="ARBA00048496"/>
    </source>
</evidence>
<keyword evidence="6 9" id="KW-0823">Tryptophan catabolism</keyword>
<sequence length="214" mass="22748">MSKLIDITPPVRAGMAVFPGDAPCKVAQTFAIGPQCPVNVTEISISTHCGAHADAPSHYDADGKAIDELDLDDFVGPARVIDARGNGPLCQPDEIAGQMQGAPARVLLRLQDCIDPMVWPAGFRTLAPETMQLLAESGVRLVGVDVPSVDPDTSKDLPSHQVARTRDLRILENLALSGIEPGDYELIALPMKLEGLDAAPVRAVLRSNRNLGES</sequence>
<comment type="cofactor">
    <cofactor evidence="9">
        <name>Zn(2+)</name>
        <dbReference type="ChEBI" id="CHEBI:29105"/>
    </cofactor>
    <text evidence="9">Binds 2 zinc ions per subunit.</text>
</comment>
<dbReference type="EC" id="3.5.1.9" evidence="9"/>
<dbReference type="EMBL" id="QTKU01000003">
    <property type="protein sequence ID" value="MBS8261558.1"/>
    <property type="molecule type" value="Genomic_DNA"/>
</dbReference>
<dbReference type="HAMAP" id="MF_01969">
    <property type="entry name" value="KynB"/>
    <property type="match status" value="1"/>
</dbReference>
<dbReference type="GO" id="GO:0008270">
    <property type="term" value="F:zinc ion binding"/>
    <property type="evidence" value="ECO:0007669"/>
    <property type="project" value="UniProtKB-UniRule"/>
</dbReference>
<comment type="similarity">
    <text evidence="9">Belongs to the Cyclase 1 superfamily. KynB family.</text>
</comment>
<dbReference type="InterPro" id="IPR017484">
    <property type="entry name" value="Kynurenine_formamidase_bac"/>
</dbReference>
<dbReference type="AlphaFoldDB" id="A0A944CGM3"/>
<dbReference type="GO" id="GO:0004328">
    <property type="term" value="F:formamidase activity"/>
    <property type="evidence" value="ECO:0007669"/>
    <property type="project" value="InterPro"/>
</dbReference>
<evidence type="ECO:0000256" key="4">
    <source>
        <dbReference type="ARBA" id="ARBA00022801"/>
    </source>
</evidence>
<comment type="subunit">
    <text evidence="2 9">Homodimer.</text>
</comment>
<evidence type="ECO:0000256" key="8">
    <source>
        <dbReference type="ARBA" id="ARBA00060547"/>
    </source>
</evidence>
<evidence type="ECO:0000313" key="10">
    <source>
        <dbReference type="EMBL" id="MBS8261558.1"/>
    </source>
</evidence>
<evidence type="ECO:0000256" key="2">
    <source>
        <dbReference type="ARBA" id="ARBA00011738"/>
    </source>
</evidence>
<feature type="binding site" evidence="9">
    <location>
        <position position="172"/>
    </location>
    <ligand>
        <name>Zn(2+)</name>
        <dbReference type="ChEBI" id="CHEBI:29105"/>
        <label>1</label>
    </ligand>
</feature>
<dbReference type="RefSeq" id="WP_213216905.1">
    <property type="nucleotide sequence ID" value="NZ_QTKU01000003.1"/>
</dbReference>
<comment type="catalytic activity">
    <reaction evidence="7 9">
        <text>N-formyl-L-kynurenine + H2O = L-kynurenine + formate + H(+)</text>
        <dbReference type="Rhea" id="RHEA:13009"/>
        <dbReference type="ChEBI" id="CHEBI:15377"/>
        <dbReference type="ChEBI" id="CHEBI:15378"/>
        <dbReference type="ChEBI" id="CHEBI:15740"/>
        <dbReference type="ChEBI" id="CHEBI:57959"/>
        <dbReference type="ChEBI" id="CHEBI:58629"/>
        <dbReference type="EC" id="3.5.1.9"/>
    </reaction>
</comment>
<evidence type="ECO:0000256" key="5">
    <source>
        <dbReference type="ARBA" id="ARBA00022833"/>
    </source>
</evidence>
<dbReference type="Gene3D" id="3.50.30.50">
    <property type="entry name" value="Putative cyclase"/>
    <property type="match status" value="1"/>
</dbReference>
<dbReference type="GO" id="GO:0004061">
    <property type="term" value="F:arylformamidase activity"/>
    <property type="evidence" value="ECO:0007669"/>
    <property type="project" value="UniProtKB-UniRule"/>
</dbReference>
<feature type="binding site" evidence="9">
    <location>
        <position position="18"/>
    </location>
    <ligand>
        <name>substrate</name>
    </ligand>
</feature>
<comment type="function">
    <text evidence="1 9">Catalyzes the hydrolysis of N-formyl-L-kynurenine to L-kynurenine, the second step in the kynurenine pathway of tryptophan degradation.</text>
</comment>
<feature type="binding site" evidence="9">
    <location>
        <position position="52"/>
    </location>
    <ligand>
        <name>Zn(2+)</name>
        <dbReference type="ChEBI" id="CHEBI:29105"/>
        <label>1</label>
    </ligand>
</feature>
<evidence type="ECO:0000256" key="6">
    <source>
        <dbReference type="ARBA" id="ARBA00023079"/>
    </source>
</evidence>
<feature type="active site" description="Proton donor/acceptor" evidence="9">
    <location>
        <position position="58"/>
    </location>
</feature>
<evidence type="ECO:0000256" key="3">
    <source>
        <dbReference type="ARBA" id="ARBA00022723"/>
    </source>
</evidence>
<dbReference type="SUPFAM" id="SSF102198">
    <property type="entry name" value="Putative cyclase"/>
    <property type="match status" value="1"/>
</dbReference>
<evidence type="ECO:0000313" key="11">
    <source>
        <dbReference type="Proteomes" id="UP000705379"/>
    </source>
</evidence>
<dbReference type="GO" id="GO:0019441">
    <property type="term" value="P:L-tryptophan catabolic process to kynurenine"/>
    <property type="evidence" value="ECO:0007669"/>
    <property type="project" value="UniProtKB-UniRule"/>
</dbReference>
<keyword evidence="3 9" id="KW-0479">Metal-binding</keyword>
<dbReference type="PANTHER" id="PTHR31118:SF32">
    <property type="entry name" value="KYNURENINE FORMAMIDASE"/>
    <property type="match status" value="1"/>
</dbReference>
<feature type="binding site" evidence="9">
    <location>
        <position position="172"/>
    </location>
    <ligand>
        <name>Zn(2+)</name>
        <dbReference type="ChEBI" id="CHEBI:29105"/>
        <label>2</label>
    </ligand>
</feature>
<evidence type="ECO:0000256" key="1">
    <source>
        <dbReference type="ARBA" id="ARBA00002204"/>
    </source>
</evidence>
<dbReference type="InterPro" id="IPR037175">
    <property type="entry name" value="KFase_sf"/>
</dbReference>
<dbReference type="Pfam" id="PF04199">
    <property type="entry name" value="Cyclase"/>
    <property type="match status" value="1"/>
</dbReference>
<dbReference type="PANTHER" id="PTHR31118">
    <property type="entry name" value="CYCLASE-LIKE PROTEIN 2"/>
    <property type="match status" value="1"/>
</dbReference>
<dbReference type="Proteomes" id="UP000705379">
    <property type="component" value="Unassembled WGS sequence"/>
</dbReference>
<reference evidence="10" key="1">
    <citation type="submission" date="2018-08" db="EMBL/GenBank/DDBJ databases">
        <authorList>
            <person name="Jin W."/>
            <person name="Wang H."/>
            <person name="Yang Y."/>
            <person name="Li M."/>
            <person name="Liu J."/>
        </authorList>
    </citation>
    <scope>NUCLEOTIDE SEQUENCE</scope>
    <source>
        <strain evidence="10">AESS21</strain>
    </source>
</reference>
<name>A0A944CGM3_9HYPH</name>
<keyword evidence="5 9" id="KW-0862">Zinc</keyword>
<protein>
    <recommendedName>
        <fullName evidence="9">Kynurenine formamidase</fullName>
        <shortName evidence="9">KFA</shortName>
        <shortName evidence="9">KFase</shortName>
        <ecNumber evidence="9">3.5.1.9</ecNumber>
    </recommendedName>
    <alternativeName>
        <fullName evidence="9">Arylformamidase</fullName>
    </alternativeName>
    <alternativeName>
        <fullName evidence="9">N-formylkynurenine formamidase</fullName>
        <shortName evidence="9">FKF</shortName>
    </alternativeName>
</protein>
<feature type="binding site" evidence="9">
    <location>
        <position position="48"/>
    </location>
    <ligand>
        <name>Zn(2+)</name>
        <dbReference type="ChEBI" id="CHEBI:29105"/>
        <label>1</label>
    </ligand>
</feature>
<feature type="binding site" evidence="9">
    <location>
        <position position="160"/>
    </location>
    <ligand>
        <name>Zn(2+)</name>
        <dbReference type="ChEBI" id="CHEBI:29105"/>
        <label>2</label>
    </ligand>
</feature>
<evidence type="ECO:0000256" key="9">
    <source>
        <dbReference type="HAMAP-Rule" id="MF_01969"/>
    </source>
</evidence>
<keyword evidence="4 9" id="KW-0378">Hydrolase</keyword>
<organism evidence="10 11">
    <name type="scientific">Roseibium polysiphoniae</name>
    <dbReference type="NCBI Taxonomy" id="2571221"/>
    <lineage>
        <taxon>Bacteria</taxon>
        <taxon>Pseudomonadati</taxon>
        <taxon>Pseudomonadota</taxon>
        <taxon>Alphaproteobacteria</taxon>
        <taxon>Hyphomicrobiales</taxon>
        <taxon>Stappiaceae</taxon>
        <taxon>Roseibium</taxon>
    </lineage>
</organism>